<sequence length="203" mass="22544">MNEQIEAVLNESGITISAGVKTIYNFRAETGEFTGSNKEFLPIGVGIPACSTLIPNPICEPGHVAIYDVGLQVWLVEEDHRGEVAYSIEDGKPTEISDIGPIPEGYTLLQPNTAANEWDGTKWIVNKQKAKELAVLEAEKKRESLLAVANTECNELMIDYNLGLLTEEQTEELKSWRIYIRELKVVVTENAPEIKWPKSPSDS</sequence>
<evidence type="ECO:0000313" key="1">
    <source>
        <dbReference type="EMBL" id="QOV05704.1"/>
    </source>
</evidence>
<proteinExistence type="predicted"/>
<dbReference type="PANTHER" id="PTHR34413">
    <property type="entry name" value="PROPHAGE TAIL FIBER ASSEMBLY PROTEIN HOMOLOG TFAE-RELATED-RELATED"/>
    <property type="match status" value="1"/>
</dbReference>
<dbReference type="EMBL" id="MT993629">
    <property type="protein sequence ID" value="QOV05704.1"/>
    <property type="molecule type" value="Genomic_DNA"/>
</dbReference>
<dbReference type="InterPro" id="IPR051220">
    <property type="entry name" value="TFA_Chaperone"/>
</dbReference>
<organism evidence="1">
    <name type="scientific">feces metagenome</name>
    <dbReference type="NCBI Taxonomy" id="1861841"/>
    <lineage>
        <taxon>unclassified sequences</taxon>
        <taxon>metagenomes</taxon>
        <taxon>organismal metagenomes</taxon>
    </lineage>
</organism>
<dbReference type="InterPro" id="IPR003458">
    <property type="entry name" value="Phage_T4_Gp38_tail_assem"/>
</dbReference>
<reference evidence="1" key="1">
    <citation type="submission" date="2020-09" db="EMBL/GenBank/DDBJ databases">
        <authorList>
            <person name="Eze J.U."/>
            <person name="Rahube T.O."/>
        </authorList>
    </citation>
    <scope>NUCLEOTIDE SEQUENCE</scope>
</reference>
<dbReference type="PANTHER" id="PTHR34413:SF2">
    <property type="entry name" value="PROPHAGE TAIL FIBER ASSEMBLY PROTEIN HOMOLOG TFAE-RELATED"/>
    <property type="match status" value="1"/>
</dbReference>
<accession>A0A7M2QM89</accession>
<protein>
    <recommendedName>
        <fullName evidence="2">Tail fiber assembly protein</fullName>
    </recommendedName>
</protein>
<dbReference type="AlphaFoldDB" id="A0A7M2QM89"/>
<dbReference type="Pfam" id="PF02413">
    <property type="entry name" value="Caudo_TAP"/>
    <property type="match status" value="1"/>
</dbReference>
<name>A0A7M2QM89_9ZZZZ</name>
<evidence type="ECO:0008006" key="2">
    <source>
        <dbReference type="Google" id="ProtNLM"/>
    </source>
</evidence>